<dbReference type="GO" id="GO:0003700">
    <property type="term" value="F:DNA-binding transcription factor activity"/>
    <property type="evidence" value="ECO:0007669"/>
    <property type="project" value="InterPro"/>
</dbReference>
<name>A0A081JI97_STRMC</name>
<evidence type="ECO:0000256" key="3">
    <source>
        <dbReference type="ARBA" id="ARBA00023163"/>
    </source>
</evidence>
<reference evidence="8" key="2">
    <citation type="submission" date="2022-11" db="EMBL/GenBank/DDBJ databases">
        <title>Streptococcus macedonicus and Acinetobacter baumannii: co-inhabitants of the cheese production environment.</title>
        <authorList>
            <person name="Johnson J."/>
        </authorList>
    </citation>
    <scope>NUCLEOTIDE SEQUENCE</scope>
    <source>
        <strain evidence="8">E37</strain>
    </source>
</reference>
<evidence type="ECO:0000313" key="8">
    <source>
        <dbReference type="EMBL" id="WAK64133.1"/>
    </source>
</evidence>
<keyword evidence="2" id="KW-0238">DNA-binding</keyword>
<dbReference type="InterPro" id="IPR001845">
    <property type="entry name" value="HTH_ArsR_DNA-bd_dom"/>
</dbReference>
<accession>A0A081JI97</accession>
<reference evidence="5" key="4">
    <citation type="submission" date="2022-11" db="EMBL/GenBank/DDBJ databases">
        <authorList>
            <person name="Johnson J.D."/>
        </authorList>
    </citation>
    <scope>NUCLEOTIDE SEQUENCE</scope>
    <source>
        <strain evidence="5">E28</strain>
        <strain evidence="8">E37</strain>
    </source>
</reference>
<dbReference type="PANTHER" id="PTHR33154">
    <property type="entry name" value="TRANSCRIPTIONAL REGULATOR, ARSR FAMILY"/>
    <property type="match status" value="1"/>
</dbReference>
<dbReference type="InterPro" id="IPR051081">
    <property type="entry name" value="HTH_MetalResp_TranReg"/>
</dbReference>
<dbReference type="Proteomes" id="UP001156410">
    <property type="component" value="Chromosome"/>
</dbReference>
<evidence type="ECO:0000313" key="7">
    <source>
        <dbReference type="EMBL" id="PHV57900.1"/>
    </source>
</evidence>
<dbReference type="PANTHER" id="PTHR33154:SF33">
    <property type="entry name" value="TRANSCRIPTIONAL REPRESSOR SDPR"/>
    <property type="match status" value="1"/>
</dbReference>
<dbReference type="Proteomes" id="UP000222913">
    <property type="component" value="Unassembled WGS sequence"/>
</dbReference>
<keyword evidence="3" id="KW-0804">Transcription</keyword>
<dbReference type="SUPFAM" id="SSF46785">
    <property type="entry name" value="Winged helix' DNA-binding domain"/>
    <property type="match status" value="1"/>
</dbReference>
<dbReference type="GeneID" id="93936271"/>
<evidence type="ECO:0000313" key="5">
    <source>
        <dbReference type="EMBL" id="MCW8677431.1"/>
    </source>
</evidence>
<dbReference type="Pfam" id="PF01022">
    <property type="entry name" value="HTH_5"/>
    <property type="match status" value="1"/>
</dbReference>
<keyword evidence="11" id="KW-1185">Reference proteome</keyword>
<dbReference type="CDD" id="cd00090">
    <property type="entry name" value="HTH_ARSR"/>
    <property type="match status" value="1"/>
</dbReference>
<evidence type="ECO:0000256" key="1">
    <source>
        <dbReference type="ARBA" id="ARBA00023015"/>
    </source>
</evidence>
<dbReference type="InterPro" id="IPR011991">
    <property type="entry name" value="ArsR-like_HTH"/>
</dbReference>
<sequence length="100" mass="11921">MENVEIFKALANDYRLQILFWLKNPEKYFVHEENVDMREVGVCVGEIQKQLGLTQSTTSHYLSMLQKANLLVATRIGKWTYYRRNEVTLKHLRDFIDKEL</sequence>
<evidence type="ECO:0000313" key="6">
    <source>
        <dbReference type="EMBL" id="PHV56640.1"/>
    </source>
</evidence>
<dbReference type="InterPro" id="IPR036388">
    <property type="entry name" value="WH-like_DNA-bd_sf"/>
</dbReference>
<dbReference type="EMBL" id="PEBN01000038">
    <property type="protein sequence ID" value="PHV56640.1"/>
    <property type="molecule type" value="Genomic_DNA"/>
</dbReference>
<evidence type="ECO:0000259" key="4">
    <source>
        <dbReference type="PROSITE" id="PS50987"/>
    </source>
</evidence>
<reference evidence="9 10" key="1">
    <citation type="submission" date="2017-10" db="EMBL/GenBank/DDBJ databases">
        <title>Whole-genome sequence of three Streptococcus macedonicus strains isolated from Italian cheeses of the Veneto region.</title>
        <authorList>
            <person name="Treu L."/>
            <person name="De Diego-Diaz B."/>
            <person name="Papadimitriou K."/>
            <person name="Tsakalidou E."/>
            <person name="Corich V."/>
            <person name="Giacomini A."/>
        </authorList>
    </citation>
    <scope>NUCLEOTIDE SEQUENCE [LARGE SCALE GENOMIC DNA]</scope>
    <source>
        <strain evidence="6 9">19AS</strain>
        <strain evidence="7 10">27MV</strain>
    </source>
</reference>
<dbReference type="EMBL" id="CP113440">
    <property type="protein sequence ID" value="WAK64133.1"/>
    <property type="molecule type" value="Genomic_DNA"/>
</dbReference>
<keyword evidence="1" id="KW-0805">Transcription regulation</keyword>
<evidence type="ECO:0000256" key="2">
    <source>
        <dbReference type="ARBA" id="ARBA00023125"/>
    </source>
</evidence>
<evidence type="ECO:0000313" key="11">
    <source>
        <dbReference type="Proteomes" id="UP001209889"/>
    </source>
</evidence>
<dbReference type="RefSeq" id="WP_014294341.1">
    <property type="nucleotide sequence ID" value="NZ_CP113440.1"/>
</dbReference>
<dbReference type="Proteomes" id="UP001209889">
    <property type="component" value="Unassembled WGS sequence"/>
</dbReference>
<dbReference type="Proteomes" id="UP000221763">
    <property type="component" value="Unassembled WGS sequence"/>
</dbReference>
<dbReference type="OMA" id="VGQWHFF"/>
<dbReference type="PROSITE" id="PS50987">
    <property type="entry name" value="HTH_ARSR_2"/>
    <property type="match status" value="1"/>
</dbReference>
<gene>
    <name evidence="6" type="ORF">CS009_07875</name>
    <name evidence="7" type="ORF">CS010_03300</name>
    <name evidence="8" type="ORF">OQG81_04670</name>
    <name evidence="5" type="ORF">OQH01_02515</name>
</gene>
<dbReference type="Gene3D" id="1.10.10.10">
    <property type="entry name" value="Winged helix-like DNA-binding domain superfamily/Winged helix DNA-binding domain"/>
    <property type="match status" value="1"/>
</dbReference>
<reference evidence="11" key="5">
    <citation type="submission" date="2023-07" db="EMBL/GenBank/DDBJ databases">
        <title>Streptococcus macedonicus and Acinetobacter baumannii: co-inhabitants of the cheese production environment.</title>
        <authorList>
            <person name="Johnson J."/>
            <person name="Curtin C."/>
            <person name="Waite-Cusic J."/>
        </authorList>
    </citation>
    <scope>NUCLEOTIDE SEQUENCE [LARGE SCALE GENOMIC DNA]</scope>
    <source>
        <strain evidence="11">E28</strain>
    </source>
</reference>
<dbReference type="EMBL" id="PEBM01000023">
    <property type="protein sequence ID" value="PHV57900.1"/>
    <property type="molecule type" value="Genomic_DNA"/>
</dbReference>
<dbReference type="EMBL" id="JAPHJC010000006">
    <property type="protein sequence ID" value="MCW8677431.1"/>
    <property type="molecule type" value="Genomic_DNA"/>
</dbReference>
<reference evidence="11" key="3">
    <citation type="submission" date="2022-11" db="EMBL/GenBank/DDBJ databases">
        <title>Streptococcus macedonicus and Acinetobacter baumannii: co-inhabitants of the cheese production environment.</title>
        <authorList>
            <person name="Johnson J."/>
            <person name="Curtin C."/>
            <person name="Waite-Cusic J."/>
        </authorList>
    </citation>
    <scope>NUCLEOTIDE SEQUENCE [LARGE SCALE GENOMIC DNA]</scope>
    <source>
        <strain evidence="11">E28</strain>
    </source>
</reference>
<dbReference type="InterPro" id="IPR036390">
    <property type="entry name" value="WH_DNA-bd_sf"/>
</dbReference>
<dbReference type="GO" id="GO:0003677">
    <property type="term" value="F:DNA binding"/>
    <property type="evidence" value="ECO:0007669"/>
    <property type="project" value="UniProtKB-KW"/>
</dbReference>
<dbReference type="SMART" id="SM00418">
    <property type="entry name" value="HTH_ARSR"/>
    <property type="match status" value="1"/>
</dbReference>
<evidence type="ECO:0000313" key="10">
    <source>
        <dbReference type="Proteomes" id="UP000222913"/>
    </source>
</evidence>
<organism evidence="7 10">
    <name type="scientific">Streptococcus macedonicus</name>
    <name type="common">Streptococcus gallolyticus macedonicus</name>
    <dbReference type="NCBI Taxonomy" id="59310"/>
    <lineage>
        <taxon>Bacteria</taxon>
        <taxon>Bacillati</taxon>
        <taxon>Bacillota</taxon>
        <taxon>Bacilli</taxon>
        <taxon>Lactobacillales</taxon>
        <taxon>Streptococcaceae</taxon>
        <taxon>Streptococcus</taxon>
    </lineage>
</organism>
<protein>
    <submittedName>
        <fullName evidence="7">ArsR family transcriptional regulator</fullName>
    </submittedName>
    <submittedName>
        <fullName evidence="5">Helix-turn-helix domain-containing protein</fullName>
    </submittedName>
    <submittedName>
        <fullName evidence="8">Metalloregulator ArsR/SmtB family transcription factor</fullName>
    </submittedName>
</protein>
<proteinExistence type="predicted"/>
<evidence type="ECO:0000313" key="9">
    <source>
        <dbReference type="Proteomes" id="UP000221763"/>
    </source>
</evidence>
<dbReference type="AlphaFoldDB" id="A0A081JI97"/>
<reference evidence="5" key="6">
    <citation type="submission" date="2024-05" db="EMBL/GenBank/DDBJ databases">
        <title>Streptococcus macedonicus and Acinetobacter baumannii: co-inhabitants of the cheese production environment.</title>
        <authorList>
            <person name="Johnson J."/>
            <person name="Curtin C."/>
            <person name="Waite-Cusic J."/>
        </authorList>
    </citation>
    <scope>NUCLEOTIDE SEQUENCE</scope>
    <source>
        <strain evidence="5">E28</strain>
    </source>
</reference>
<feature type="domain" description="HTH arsR-type" evidence="4">
    <location>
        <begin position="1"/>
        <end position="100"/>
    </location>
</feature>